<sequence length="71" mass="7444">MWARFEPIHAVAYFTPEALAANAEAGPQGYGRGSLASSGLHSGRGPAAVSCADWRAVERALVGWITFPKAS</sequence>
<evidence type="ECO:0000313" key="2">
    <source>
        <dbReference type="Proteomes" id="UP000587527"/>
    </source>
</evidence>
<reference evidence="1 2" key="1">
    <citation type="submission" date="2020-08" db="EMBL/GenBank/DDBJ databases">
        <title>Sequencing the genomes of 1000 actinobacteria strains.</title>
        <authorList>
            <person name="Klenk H.-P."/>
        </authorList>
    </citation>
    <scope>NUCLEOTIDE SEQUENCE [LARGE SCALE GENOMIC DNA]</scope>
    <source>
        <strain evidence="1 2">DSM 45362</strain>
    </source>
</reference>
<name>A0A841C6T7_9ACTN</name>
<protein>
    <submittedName>
        <fullName evidence="1">Uncharacterized protein</fullName>
    </submittedName>
</protein>
<comment type="caution">
    <text evidence="1">The sequence shown here is derived from an EMBL/GenBank/DDBJ whole genome shotgun (WGS) entry which is preliminary data.</text>
</comment>
<accession>A0A841C6T7</accession>
<dbReference type="AlphaFoldDB" id="A0A841C6T7"/>
<gene>
    <name evidence="1" type="ORF">F4553_008084</name>
</gene>
<evidence type="ECO:0000313" key="1">
    <source>
        <dbReference type="EMBL" id="MBB5874650.1"/>
    </source>
</evidence>
<organism evidence="1 2">
    <name type="scientific">Allocatelliglobosispora scoriae</name>
    <dbReference type="NCBI Taxonomy" id="643052"/>
    <lineage>
        <taxon>Bacteria</taxon>
        <taxon>Bacillati</taxon>
        <taxon>Actinomycetota</taxon>
        <taxon>Actinomycetes</taxon>
        <taxon>Micromonosporales</taxon>
        <taxon>Micromonosporaceae</taxon>
        <taxon>Allocatelliglobosispora</taxon>
    </lineage>
</organism>
<keyword evidence="2" id="KW-1185">Reference proteome</keyword>
<proteinExistence type="predicted"/>
<dbReference type="EMBL" id="JACHMN010000003">
    <property type="protein sequence ID" value="MBB5874650.1"/>
    <property type="molecule type" value="Genomic_DNA"/>
</dbReference>
<dbReference type="Proteomes" id="UP000587527">
    <property type="component" value="Unassembled WGS sequence"/>
</dbReference>